<dbReference type="Proteomes" id="UP001432216">
    <property type="component" value="Chromosome 2"/>
</dbReference>
<evidence type="ECO:0008006" key="5">
    <source>
        <dbReference type="Google" id="ProtNLM"/>
    </source>
</evidence>
<organism evidence="3 4">
    <name type="scientific">Cryptococcus decagattii</name>
    <dbReference type="NCBI Taxonomy" id="1859122"/>
    <lineage>
        <taxon>Eukaryota</taxon>
        <taxon>Fungi</taxon>
        <taxon>Dikarya</taxon>
        <taxon>Basidiomycota</taxon>
        <taxon>Agaricomycotina</taxon>
        <taxon>Tremellomycetes</taxon>
        <taxon>Tremellales</taxon>
        <taxon>Cryptococcaceae</taxon>
        <taxon>Cryptococcus</taxon>
        <taxon>Cryptococcus gattii species complex</taxon>
    </lineage>
</organism>
<dbReference type="InterPro" id="IPR016624">
    <property type="entry name" value="UCP014753"/>
</dbReference>
<dbReference type="PANTHER" id="PTHR35339">
    <property type="entry name" value="LINALOOL DEHYDRATASE_ISOMERASE DOMAIN-CONTAINING PROTEIN"/>
    <property type="match status" value="1"/>
</dbReference>
<dbReference type="PANTHER" id="PTHR35339:SF4">
    <property type="entry name" value="LINALOOL DEHYDRATASE_ISOMERASE DOMAIN-CONTAINING PROTEIN"/>
    <property type="match status" value="1"/>
</dbReference>
<dbReference type="PIRSF" id="PIRSF014753">
    <property type="entry name" value="UCP014753"/>
    <property type="match status" value="1"/>
</dbReference>
<evidence type="ECO:0000313" key="3">
    <source>
        <dbReference type="EMBL" id="WVO19978.1"/>
    </source>
</evidence>
<accession>A0ABZ2AN56</accession>
<dbReference type="InterPro" id="IPR049237">
    <property type="entry name" value="DUF2264_C"/>
</dbReference>
<protein>
    <recommendedName>
        <fullName evidence="5">DUF2264 domain-containing protein</fullName>
    </recommendedName>
</protein>
<sequence>MTLGLKDRVLTDHEAFVECCVFSSPLHQYAPKTIMVAVTSNFLGNPFITRDDVERGCIALLDPLSHHTSPGGAIIDIGNTATHYDHKAVALETFARPLWGLAPLLLGGGKYAGAERWVQGLASGTDPNSSEYWGASADKDQRMVEMSPLSFAIAIAPEVFYAGQTEPVKENICRFLQSCIGKQMPDTNWLWFRVFANLALRTVGSTFYNPMQMQKDLERLEEFQLSSHPASGHESSSAGWSRDGPEEVKQLDYYSSSFAIQVAQLIYAKLAIETDPERCERYKQRARDFIQDFFYYFSDEGAAIPFGRSMVYRFAVIATASTMPFAGVEPPEPLQWGHIKGLVLRHLRYWNDAKDIFRSDGTLNIGYRFDCMNMTENYNSPGSPYWCMKAFLCLGVPVDHPFWASEELSWPSHLLPPIKSLPDPMHIMCRQGGHTFLLSSGQKPHYAMRHGVAKYCKFSYSSAFGFSCPTGDMDLGQLAADSMIALYDTSDNANGGDGETWRVRREPFDCSIVGRGTAQVHLRSKWKPWNDVLVETWLVPPQDTSSNWYLRVHKITSGRKLKSAEGGWTNYGQGANGRALIQSFSGLTSPGGDQEIGWARAVTEGGAVGVLDLSNRPSGERRLGQLVQIDPNANVIFSRGILPSLVGDIAEGETWLATAVFGLPSVTGKPLDWQNGWDNPPKIPSWIS</sequence>
<gene>
    <name evidence="3" type="ORF">IAS62_001268</name>
</gene>
<evidence type="ECO:0000313" key="4">
    <source>
        <dbReference type="Proteomes" id="UP001432216"/>
    </source>
</evidence>
<dbReference type="EMBL" id="CP143807">
    <property type="protein sequence ID" value="WVO19978.1"/>
    <property type="molecule type" value="Genomic_DNA"/>
</dbReference>
<name>A0ABZ2AN56_9TREE</name>
<feature type="domain" description="DUF2264" evidence="1">
    <location>
        <begin position="49"/>
        <end position="410"/>
    </location>
</feature>
<dbReference type="Pfam" id="PF10022">
    <property type="entry name" value="DUF2264"/>
    <property type="match status" value="1"/>
</dbReference>
<evidence type="ECO:0000259" key="2">
    <source>
        <dbReference type="Pfam" id="PF20938"/>
    </source>
</evidence>
<dbReference type="Pfam" id="PF20938">
    <property type="entry name" value="DUF2264_C"/>
    <property type="match status" value="1"/>
</dbReference>
<reference evidence="3 4" key="1">
    <citation type="submission" date="2024-01" db="EMBL/GenBank/DDBJ databases">
        <title>Comparative genomics of Cryptococcus and Kwoniella reveals pathogenesis evolution and contrasting modes of karyotype evolution via chromosome fusion or intercentromeric recombination.</title>
        <authorList>
            <person name="Coelho M.A."/>
            <person name="David-Palma M."/>
            <person name="Shea T."/>
            <person name="Bowers K."/>
            <person name="McGinley-Smith S."/>
            <person name="Mohammad A.W."/>
            <person name="Gnirke A."/>
            <person name="Yurkov A.M."/>
            <person name="Nowrousian M."/>
            <person name="Sun S."/>
            <person name="Cuomo C.A."/>
            <person name="Heitman J."/>
        </authorList>
    </citation>
    <scope>NUCLEOTIDE SEQUENCE [LARGE SCALE GENOMIC DNA]</scope>
    <source>
        <strain evidence="3 4">7685027</strain>
    </source>
</reference>
<feature type="domain" description="DUF2264" evidence="2">
    <location>
        <begin position="417"/>
        <end position="687"/>
    </location>
</feature>
<evidence type="ECO:0000259" key="1">
    <source>
        <dbReference type="Pfam" id="PF10022"/>
    </source>
</evidence>
<dbReference type="RefSeq" id="XP_064719218.1">
    <property type="nucleotide sequence ID" value="XM_064863146.1"/>
</dbReference>
<keyword evidence="4" id="KW-1185">Reference proteome</keyword>
<dbReference type="InterPro" id="IPR049349">
    <property type="entry name" value="DUF2264_N"/>
</dbReference>
<dbReference type="GeneID" id="89988043"/>
<proteinExistence type="predicted"/>